<dbReference type="GO" id="GO:0005634">
    <property type="term" value="C:nucleus"/>
    <property type="evidence" value="ECO:0007669"/>
    <property type="project" value="UniProtKB-SubCell"/>
</dbReference>
<dbReference type="Pfam" id="PF16815">
    <property type="entry name" value="HRI1"/>
    <property type="match status" value="1"/>
</dbReference>
<gene>
    <name evidence="7" type="ORF">CH63R_12211</name>
</gene>
<keyword evidence="6" id="KW-0539">Nucleus</keyword>
<evidence type="ECO:0000256" key="4">
    <source>
        <dbReference type="ARBA" id="ARBA00017063"/>
    </source>
</evidence>
<evidence type="ECO:0000313" key="8">
    <source>
        <dbReference type="Proteomes" id="UP000092177"/>
    </source>
</evidence>
<evidence type="ECO:0000256" key="6">
    <source>
        <dbReference type="ARBA" id="ARBA00023242"/>
    </source>
</evidence>
<dbReference type="Proteomes" id="UP000092177">
    <property type="component" value="Chromosome 8"/>
</dbReference>
<reference evidence="8" key="1">
    <citation type="journal article" date="2017" name="BMC Genomics">
        <title>Gapless genome assembly of Colletotrichum higginsianum reveals chromosome structure and association of transposable elements with secondary metabolite gene clusters.</title>
        <authorList>
            <person name="Dallery J.-F."/>
            <person name="Lapalu N."/>
            <person name="Zampounis A."/>
            <person name="Pigne S."/>
            <person name="Luyten I."/>
            <person name="Amselem J."/>
            <person name="Wittenberg A.H.J."/>
            <person name="Zhou S."/>
            <person name="de Queiroz M.V."/>
            <person name="Robin G.P."/>
            <person name="Auger A."/>
            <person name="Hainaut M."/>
            <person name="Henrissat B."/>
            <person name="Kim K.-T."/>
            <person name="Lee Y.-H."/>
            <person name="Lespinet O."/>
            <person name="Schwartz D.C."/>
            <person name="Thon M.R."/>
            <person name="O'Connell R.J."/>
        </authorList>
    </citation>
    <scope>NUCLEOTIDE SEQUENCE [LARGE SCALE GENOMIC DNA]</scope>
    <source>
        <strain evidence="8">IMI 349063</strain>
    </source>
</reference>
<comment type="caution">
    <text evidence="7">The sequence shown here is derived from an EMBL/GenBank/DDBJ whole genome shotgun (WGS) entry which is preliminary data.</text>
</comment>
<name>A0A1B7Y0G5_COLHI</name>
<proteinExistence type="inferred from homology"/>
<dbReference type="InterPro" id="IPR043047">
    <property type="entry name" value="Hri1_N_sf"/>
</dbReference>
<dbReference type="AlphaFoldDB" id="A0A1B7Y0G5"/>
<dbReference type="VEuPathDB" id="FungiDB:CH63R_12211"/>
<comment type="similarity">
    <text evidence="3">Belongs to the HRI1 family.</text>
</comment>
<accession>A0A1B7Y0G5</accession>
<dbReference type="GeneID" id="28871292"/>
<dbReference type="InterPro" id="IPR038744">
    <property type="entry name" value="Hri1_N"/>
</dbReference>
<evidence type="ECO:0000313" key="7">
    <source>
        <dbReference type="EMBL" id="OBR05508.1"/>
    </source>
</evidence>
<dbReference type="OrthoDB" id="4045395at2759"/>
<dbReference type="CDD" id="cd11693">
    <property type="entry name" value="HRI1_C_like"/>
    <property type="match status" value="1"/>
</dbReference>
<dbReference type="Gene3D" id="2.40.128.320">
    <property type="entry name" value="Protein HRI1, N-terminal domain"/>
    <property type="match status" value="2"/>
</dbReference>
<dbReference type="RefSeq" id="XP_018154026.1">
    <property type="nucleotide sequence ID" value="XM_018307185.1"/>
</dbReference>
<sequence length="282" mass="31083">MGSISFREHIRWIPDEASEPTSTIVLTSPQRRFVDLRILKSAPTADAAQSEFPSTTSPPLLHVPCHSFTLPASRGQTMHDLSRTPAKLTPRRTATHAAGRLEWGIAGTSSSTLRDDGAGGQVRHSRWEHWIDSRTTDPENAADEGDMYEQADGLTLEKGRMVNPATGEETDYEELWRDVEPAAVVGGGGKAVECIVLRFEDEQAGARGSVVWLGRFCQGISRVGEDVTAERWEWRDDGGWRRTMRIGERGLPCEALLKTGALLTVGAHVVHEDLVWDVLESC</sequence>
<evidence type="ECO:0000256" key="3">
    <source>
        <dbReference type="ARBA" id="ARBA00005229"/>
    </source>
</evidence>
<evidence type="ECO:0000256" key="2">
    <source>
        <dbReference type="ARBA" id="ARBA00004496"/>
    </source>
</evidence>
<dbReference type="GO" id="GO:0005737">
    <property type="term" value="C:cytoplasm"/>
    <property type="evidence" value="ECO:0007669"/>
    <property type="project" value="UniProtKB-SubCell"/>
</dbReference>
<dbReference type="KEGG" id="chig:CH63R_12211"/>
<keyword evidence="5" id="KW-0963">Cytoplasm</keyword>
<organism evidence="7 8">
    <name type="scientific">Colletotrichum higginsianum (strain IMI 349063)</name>
    <name type="common">Crucifer anthracnose fungus</name>
    <dbReference type="NCBI Taxonomy" id="759273"/>
    <lineage>
        <taxon>Eukaryota</taxon>
        <taxon>Fungi</taxon>
        <taxon>Dikarya</taxon>
        <taxon>Ascomycota</taxon>
        <taxon>Pezizomycotina</taxon>
        <taxon>Sordariomycetes</taxon>
        <taxon>Hypocreomycetidae</taxon>
        <taxon>Glomerellales</taxon>
        <taxon>Glomerellaceae</taxon>
        <taxon>Colletotrichum</taxon>
        <taxon>Colletotrichum destructivum species complex</taxon>
    </lineage>
</organism>
<dbReference type="CDD" id="cd11692">
    <property type="entry name" value="HRI1_N_like"/>
    <property type="match status" value="1"/>
</dbReference>
<evidence type="ECO:0000256" key="5">
    <source>
        <dbReference type="ARBA" id="ARBA00022490"/>
    </source>
</evidence>
<keyword evidence="8" id="KW-1185">Reference proteome</keyword>
<dbReference type="EMBL" id="LTAN01000008">
    <property type="protein sequence ID" value="OBR05508.1"/>
    <property type="molecule type" value="Genomic_DNA"/>
</dbReference>
<evidence type="ECO:0000256" key="1">
    <source>
        <dbReference type="ARBA" id="ARBA00004123"/>
    </source>
</evidence>
<protein>
    <recommendedName>
        <fullName evidence="4">Protein HRI1</fullName>
    </recommendedName>
</protein>
<dbReference type="InterPro" id="IPR031818">
    <property type="entry name" value="Hri1"/>
</dbReference>
<comment type="subcellular location">
    <subcellularLocation>
        <location evidence="2">Cytoplasm</location>
    </subcellularLocation>
    <subcellularLocation>
        <location evidence="1">Nucleus</location>
    </subcellularLocation>
</comment>